<organism evidence="3 4">
    <name type="scientific">Apophysomyces ossiformis</name>
    <dbReference type="NCBI Taxonomy" id="679940"/>
    <lineage>
        <taxon>Eukaryota</taxon>
        <taxon>Fungi</taxon>
        <taxon>Fungi incertae sedis</taxon>
        <taxon>Mucoromycota</taxon>
        <taxon>Mucoromycotina</taxon>
        <taxon>Mucoromycetes</taxon>
        <taxon>Mucorales</taxon>
        <taxon>Mucorineae</taxon>
        <taxon>Mucoraceae</taxon>
        <taxon>Apophysomyces</taxon>
    </lineage>
</organism>
<evidence type="ECO:0000313" key="3">
    <source>
        <dbReference type="EMBL" id="KAF7732850.1"/>
    </source>
</evidence>
<dbReference type="EMBL" id="JABAYA010000001">
    <property type="protein sequence ID" value="KAF7732850.1"/>
    <property type="molecule type" value="Genomic_DNA"/>
</dbReference>
<evidence type="ECO:0000256" key="1">
    <source>
        <dbReference type="SAM" id="Coils"/>
    </source>
</evidence>
<feature type="region of interest" description="Disordered" evidence="2">
    <location>
        <begin position="412"/>
        <end position="434"/>
    </location>
</feature>
<proteinExistence type="predicted"/>
<protein>
    <submittedName>
        <fullName evidence="3">Uncharacterized protein</fullName>
    </submittedName>
</protein>
<feature type="coiled-coil region" evidence="1">
    <location>
        <begin position="146"/>
        <end position="342"/>
    </location>
</feature>
<dbReference type="AlphaFoldDB" id="A0A8H7EUC9"/>
<dbReference type="Proteomes" id="UP000605846">
    <property type="component" value="Unassembled WGS sequence"/>
</dbReference>
<name>A0A8H7EUC9_9FUNG</name>
<dbReference type="PANTHER" id="PTHR40460:SF1">
    <property type="entry name" value="CSBD-LIKE DOMAIN-CONTAINING PROTEIN"/>
    <property type="match status" value="1"/>
</dbReference>
<dbReference type="SUPFAM" id="SSF69047">
    <property type="entry name" value="Hypothetical protein YjbJ"/>
    <property type="match status" value="1"/>
</dbReference>
<feature type="compositionally biased region" description="Low complexity" evidence="2">
    <location>
        <begin position="38"/>
        <end position="53"/>
    </location>
</feature>
<accession>A0A8H7EUC9</accession>
<keyword evidence="4" id="KW-1185">Reference proteome</keyword>
<feature type="compositionally biased region" description="Polar residues" evidence="2">
    <location>
        <begin position="1"/>
        <end position="25"/>
    </location>
</feature>
<gene>
    <name evidence="3" type="ORF">EC973_000126</name>
</gene>
<sequence>MQPPTATNRAAQRMQSGKVSGLQTSQEEKQRMMSSSAQQQKQNNNKQQQQKLQEQIARLQNEIEELQLEREESKKNVLHFMEEAESAKQTLHKTQAALDELLAIRKNSNKSNDDENGRVALAHLTAKLAHLTIDEVDQLLKVHEALNQRTRERDEALQKIRLVEQDREEVRQTLEQQRQEHEVTRKALQAEQDRADVLEQRWKDSESGLEQAEAKVQHLEHEIERWRKQAYDGLRSAETEKARSSLQQQKEEAEKAEALQALEDRYRSRVADLEMKLDLGEKDHAMLQEKQQQLEAKLRTFHDQQNELDQARIRENHLKTTNKTLREELRKSQQQEDEAINTEYLKNVILKFLERKQTRIYKGTLSSVQVTINPTNQTEINMDPSKTNAKYNQAAGNVRETAGNMMGNERMQAEGQTQNASGQTEESTAKTQNYMSGLANEIKGKVSGAMSALTGDQSGQAAAKRQEMGGTAQKKWNE</sequence>
<keyword evidence="1" id="KW-0175">Coiled coil</keyword>
<evidence type="ECO:0000256" key="2">
    <source>
        <dbReference type="SAM" id="MobiDB-lite"/>
    </source>
</evidence>
<feature type="compositionally biased region" description="Polar residues" evidence="2">
    <location>
        <begin position="414"/>
        <end position="434"/>
    </location>
</feature>
<dbReference type="OrthoDB" id="1926336at2759"/>
<evidence type="ECO:0000313" key="4">
    <source>
        <dbReference type="Proteomes" id="UP000605846"/>
    </source>
</evidence>
<feature type="region of interest" description="Disordered" evidence="2">
    <location>
        <begin position="450"/>
        <end position="478"/>
    </location>
</feature>
<feature type="region of interest" description="Disordered" evidence="2">
    <location>
        <begin position="1"/>
        <end position="53"/>
    </location>
</feature>
<reference evidence="3" key="1">
    <citation type="submission" date="2020-01" db="EMBL/GenBank/DDBJ databases">
        <title>Genome Sequencing of Three Apophysomyces-Like Fungal Strains Confirms a Novel Fungal Genus in the Mucoromycota with divergent Burkholderia-like Endosymbiotic Bacteria.</title>
        <authorList>
            <person name="Stajich J.E."/>
            <person name="Macias A.M."/>
            <person name="Carter-House D."/>
            <person name="Lovett B."/>
            <person name="Kasson L.R."/>
            <person name="Berry K."/>
            <person name="Grigoriev I."/>
            <person name="Chang Y."/>
            <person name="Spatafora J."/>
            <person name="Kasson M.T."/>
        </authorList>
    </citation>
    <scope>NUCLEOTIDE SEQUENCE</scope>
    <source>
        <strain evidence="3">NRRL A-21654</strain>
    </source>
</reference>
<dbReference type="PANTHER" id="PTHR40460">
    <property type="entry name" value="CHROMOSOME 1, WHOLE GENOME SHOTGUN SEQUENCE"/>
    <property type="match status" value="1"/>
</dbReference>
<comment type="caution">
    <text evidence="3">The sequence shown here is derived from an EMBL/GenBank/DDBJ whole genome shotgun (WGS) entry which is preliminary data.</text>
</comment>
<dbReference type="InterPro" id="IPR036629">
    <property type="entry name" value="YjbJ_sf"/>
</dbReference>